<evidence type="ECO:0000313" key="2">
    <source>
        <dbReference type="Proteomes" id="UP000295388"/>
    </source>
</evidence>
<accession>A0A4V3C9Y8</accession>
<dbReference type="AlphaFoldDB" id="A0A4V3C9Y8"/>
<dbReference type="Proteomes" id="UP000295388">
    <property type="component" value="Unassembled WGS sequence"/>
</dbReference>
<comment type="caution">
    <text evidence="1">The sequence shown here is derived from an EMBL/GenBank/DDBJ whole genome shotgun (WGS) entry which is preliminary data.</text>
</comment>
<dbReference type="EMBL" id="SNWQ01000008">
    <property type="protein sequence ID" value="TDO47927.1"/>
    <property type="molecule type" value="Genomic_DNA"/>
</dbReference>
<reference evidence="1 2" key="1">
    <citation type="submission" date="2019-03" db="EMBL/GenBank/DDBJ databases">
        <title>Genomic Encyclopedia of Type Strains, Phase III (KMG-III): the genomes of soil and plant-associated and newly described type strains.</title>
        <authorList>
            <person name="Whitman W."/>
        </authorList>
    </citation>
    <scope>NUCLEOTIDE SEQUENCE [LARGE SCALE GENOMIC DNA]</scope>
    <source>
        <strain evidence="1 2">VKM Ac-2527</strain>
    </source>
</reference>
<sequence>MVAVGSVVWPVTKWLQRAKWRGWVVGAELWTRLTVRGPVGELMVRVAPKVSSKREVPARSWGGVAVGGTISSRAQR</sequence>
<proteinExistence type="predicted"/>
<name>A0A4V3C9Y8_9ACTN</name>
<protein>
    <submittedName>
        <fullName evidence="1">Uncharacterized protein</fullName>
    </submittedName>
</protein>
<evidence type="ECO:0000313" key="1">
    <source>
        <dbReference type="EMBL" id="TDO47927.1"/>
    </source>
</evidence>
<keyword evidence="2" id="KW-1185">Reference proteome</keyword>
<organism evidence="1 2">
    <name type="scientific">Kribbella caucasensis</name>
    <dbReference type="NCBI Taxonomy" id="2512215"/>
    <lineage>
        <taxon>Bacteria</taxon>
        <taxon>Bacillati</taxon>
        <taxon>Actinomycetota</taxon>
        <taxon>Actinomycetes</taxon>
        <taxon>Propionibacteriales</taxon>
        <taxon>Kribbellaceae</taxon>
        <taxon>Kribbella</taxon>
    </lineage>
</organism>
<gene>
    <name evidence="1" type="ORF">EV643_108243</name>
</gene>